<feature type="zinc finger region" description="C3H1-type" evidence="11">
    <location>
        <begin position="195"/>
        <end position="223"/>
    </location>
</feature>
<dbReference type="CDD" id="cd16539">
    <property type="entry name" value="RING-HC_RNF113A_B"/>
    <property type="match status" value="1"/>
</dbReference>
<feature type="domain" description="C3H1-type" evidence="15">
    <location>
        <begin position="195"/>
        <end position="223"/>
    </location>
</feature>
<keyword evidence="7 11" id="KW-0863">Zinc-finger</keyword>
<keyword evidence="12" id="KW-0539">Nucleus</keyword>
<gene>
    <name evidence="16" type="ORF">BDZ90DRAFT_234357</name>
</gene>
<evidence type="ECO:0000256" key="13">
    <source>
        <dbReference type="SAM" id="MobiDB-lite"/>
    </source>
</evidence>
<evidence type="ECO:0000256" key="1">
    <source>
        <dbReference type="ARBA" id="ARBA00003777"/>
    </source>
</evidence>
<comment type="similarity">
    <text evidence="2 12">Belongs to the CWC24 family.</text>
</comment>
<organism evidence="16 17">
    <name type="scientific">Jaminaea rosea</name>
    <dbReference type="NCBI Taxonomy" id="1569628"/>
    <lineage>
        <taxon>Eukaryota</taxon>
        <taxon>Fungi</taxon>
        <taxon>Dikarya</taxon>
        <taxon>Basidiomycota</taxon>
        <taxon>Ustilaginomycotina</taxon>
        <taxon>Exobasidiomycetes</taxon>
        <taxon>Microstromatales</taxon>
        <taxon>Microstromatales incertae sedis</taxon>
        <taxon>Jaminaea</taxon>
    </lineage>
</organism>
<dbReference type="GO" id="GO:0006397">
    <property type="term" value="P:mRNA processing"/>
    <property type="evidence" value="ECO:0007669"/>
    <property type="project" value="UniProtKB-KW"/>
</dbReference>
<dbReference type="InterPro" id="IPR017907">
    <property type="entry name" value="Znf_RING_CS"/>
</dbReference>
<evidence type="ECO:0000256" key="6">
    <source>
        <dbReference type="ARBA" id="ARBA00022728"/>
    </source>
</evidence>
<dbReference type="GO" id="GO:0003677">
    <property type="term" value="F:DNA binding"/>
    <property type="evidence" value="ECO:0007669"/>
    <property type="project" value="UniProtKB-UniRule"/>
</dbReference>
<accession>A0A316UIV5</accession>
<evidence type="ECO:0000259" key="14">
    <source>
        <dbReference type="PROSITE" id="PS50089"/>
    </source>
</evidence>
<dbReference type="InterPro" id="IPR000571">
    <property type="entry name" value="Znf_CCCH"/>
</dbReference>
<dbReference type="PROSITE" id="PS50103">
    <property type="entry name" value="ZF_C3H1"/>
    <property type="match status" value="1"/>
</dbReference>
<evidence type="ECO:0000256" key="7">
    <source>
        <dbReference type="ARBA" id="ARBA00022771"/>
    </source>
</evidence>
<dbReference type="PANTHER" id="PTHR12930">
    <property type="entry name" value="ZINC FINGER PROTEIN 183"/>
    <property type="match status" value="1"/>
</dbReference>
<keyword evidence="10 12" id="KW-0508">mRNA splicing</keyword>
<feature type="region of interest" description="Disordered" evidence="13">
    <location>
        <begin position="320"/>
        <end position="365"/>
    </location>
</feature>
<keyword evidence="5 11" id="KW-0479">Metal-binding</keyword>
<feature type="compositionally biased region" description="Basic and acidic residues" evidence="13">
    <location>
        <begin position="320"/>
        <end position="342"/>
    </location>
</feature>
<comment type="function">
    <text evidence="1 12">Involved in pre-mRNA splicing.</text>
</comment>
<dbReference type="GO" id="GO:0005684">
    <property type="term" value="C:U2-type spliceosomal complex"/>
    <property type="evidence" value="ECO:0007669"/>
    <property type="project" value="TreeGrafter"/>
</dbReference>
<dbReference type="PROSITE" id="PS50089">
    <property type="entry name" value="ZF_RING_2"/>
    <property type="match status" value="1"/>
</dbReference>
<feature type="region of interest" description="Disordered" evidence="13">
    <location>
        <begin position="96"/>
        <end position="154"/>
    </location>
</feature>
<keyword evidence="8 11" id="KW-0862">Zinc</keyword>
<evidence type="ECO:0000259" key="15">
    <source>
        <dbReference type="PROSITE" id="PS50103"/>
    </source>
</evidence>
<feature type="region of interest" description="Disordered" evidence="13">
    <location>
        <begin position="1"/>
        <end position="83"/>
    </location>
</feature>
<dbReference type="InterPro" id="IPR039971">
    <property type="entry name" value="CWC24-like"/>
</dbReference>
<dbReference type="GeneID" id="37028809"/>
<keyword evidence="17" id="KW-1185">Reference proteome</keyword>
<dbReference type="OrthoDB" id="25761at2759"/>
<keyword evidence="12" id="KW-0507">mRNA processing</keyword>
<dbReference type="RefSeq" id="XP_025359761.1">
    <property type="nucleotide sequence ID" value="XM_025506986.1"/>
</dbReference>
<dbReference type="GO" id="GO:0034247">
    <property type="term" value="P:snoRNA splicing"/>
    <property type="evidence" value="ECO:0007669"/>
    <property type="project" value="TreeGrafter"/>
</dbReference>
<evidence type="ECO:0000313" key="16">
    <source>
        <dbReference type="EMBL" id="PWN25149.1"/>
    </source>
</evidence>
<dbReference type="Gene3D" id="3.30.40.10">
    <property type="entry name" value="Zinc/RING finger domain, C3HC4 (zinc finger)"/>
    <property type="match status" value="1"/>
</dbReference>
<feature type="compositionally biased region" description="Polar residues" evidence="13">
    <location>
        <begin position="57"/>
        <end position="67"/>
    </location>
</feature>
<dbReference type="SMART" id="SM00356">
    <property type="entry name" value="ZnF_C3H1"/>
    <property type="match status" value="1"/>
</dbReference>
<evidence type="ECO:0000256" key="3">
    <source>
        <dbReference type="ARBA" id="ARBA00011524"/>
    </source>
</evidence>
<dbReference type="InterPro" id="IPR036855">
    <property type="entry name" value="Znf_CCCH_sf"/>
</dbReference>
<keyword evidence="6 12" id="KW-0747">Spliceosome</keyword>
<feature type="compositionally biased region" description="Basic residues" evidence="13">
    <location>
        <begin position="1"/>
        <end position="11"/>
    </location>
</feature>
<dbReference type="EMBL" id="KZ819677">
    <property type="protein sequence ID" value="PWN25149.1"/>
    <property type="molecule type" value="Genomic_DNA"/>
</dbReference>
<dbReference type="SUPFAM" id="SSF57850">
    <property type="entry name" value="RING/U-box"/>
    <property type="match status" value="1"/>
</dbReference>
<feature type="compositionally biased region" description="Low complexity" evidence="13">
    <location>
        <begin position="12"/>
        <end position="29"/>
    </location>
</feature>
<evidence type="ECO:0000256" key="11">
    <source>
        <dbReference type="PROSITE-ProRule" id="PRU00723"/>
    </source>
</evidence>
<comment type="subcellular location">
    <subcellularLocation>
        <location evidence="12">Nucleus</location>
    </subcellularLocation>
</comment>
<evidence type="ECO:0000256" key="12">
    <source>
        <dbReference type="RuleBase" id="RU367110"/>
    </source>
</evidence>
<feature type="compositionally biased region" description="Acidic residues" evidence="13">
    <location>
        <begin position="343"/>
        <end position="365"/>
    </location>
</feature>
<protein>
    <recommendedName>
        <fullName evidence="4 12">Pre-mRNA-splicing factor CWC24</fullName>
    </recommendedName>
</protein>
<feature type="compositionally biased region" description="Low complexity" evidence="13">
    <location>
        <begin position="98"/>
        <end position="114"/>
    </location>
</feature>
<dbReference type="Pfam" id="PF00642">
    <property type="entry name" value="zf-CCCH"/>
    <property type="match status" value="1"/>
</dbReference>
<evidence type="ECO:0000256" key="9">
    <source>
        <dbReference type="ARBA" id="ARBA00023125"/>
    </source>
</evidence>
<dbReference type="GO" id="GO:0008270">
    <property type="term" value="F:zinc ion binding"/>
    <property type="evidence" value="ECO:0007669"/>
    <property type="project" value="UniProtKB-KW"/>
</dbReference>
<evidence type="ECO:0000256" key="10">
    <source>
        <dbReference type="ARBA" id="ARBA00023187"/>
    </source>
</evidence>
<dbReference type="Proteomes" id="UP000245884">
    <property type="component" value="Unassembled WGS sequence"/>
</dbReference>
<dbReference type="PANTHER" id="PTHR12930:SF0">
    <property type="entry name" value="RING FINGER PROTEIN 113B"/>
    <property type="match status" value="1"/>
</dbReference>
<dbReference type="FunFam" id="3.30.40.10:FF:000045">
    <property type="entry name" value="RING finger protein 113A"/>
    <property type="match status" value="1"/>
</dbReference>
<evidence type="ECO:0000256" key="2">
    <source>
        <dbReference type="ARBA" id="ARBA00009161"/>
    </source>
</evidence>
<dbReference type="AlphaFoldDB" id="A0A316UIV5"/>
<evidence type="ECO:0000313" key="17">
    <source>
        <dbReference type="Proteomes" id="UP000245884"/>
    </source>
</evidence>
<dbReference type="InterPro" id="IPR001841">
    <property type="entry name" value="Znf_RING"/>
</dbReference>
<dbReference type="PROSITE" id="PS00518">
    <property type="entry name" value="ZF_RING_1"/>
    <property type="match status" value="1"/>
</dbReference>
<dbReference type="SMART" id="SM00184">
    <property type="entry name" value="RING"/>
    <property type="match status" value="1"/>
</dbReference>
<reference evidence="16 17" key="1">
    <citation type="journal article" date="2018" name="Mol. Biol. Evol.">
        <title>Broad Genomic Sampling Reveals a Smut Pathogenic Ancestry of the Fungal Clade Ustilaginomycotina.</title>
        <authorList>
            <person name="Kijpornyongpan T."/>
            <person name="Mondo S.J."/>
            <person name="Barry K."/>
            <person name="Sandor L."/>
            <person name="Lee J."/>
            <person name="Lipzen A."/>
            <person name="Pangilinan J."/>
            <person name="LaButti K."/>
            <person name="Hainaut M."/>
            <person name="Henrissat B."/>
            <person name="Grigoriev I.V."/>
            <person name="Spatafora J.W."/>
            <person name="Aime M.C."/>
        </authorList>
    </citation>
    <scope>NUCLEOTIDE SEQUENCE [LARGE SCALE GENOMIC DNA]</scope>
    <source>
        <strain evidence="16 17">MCA 5214</strain>
    </source>
</reference>
<dbReference type="InterPro" id="IPR013083">
    <property type="entry name" value="Znf_RING/FYVE/PHD"/>
</dbReference>
<dbReference type="STRING" id="1569628.A0A316UIV5"/>
<dbReference type="Gene3D" id="4.10.1000.10">
    <property type="entry name" value="Zinc finger, CCCH-type"/>
    <property type="match status" value="1"/>
</dbReference>
<evidence type="ECO:0000256" key="5">
    <source>
        <dbReference type="ARBA" id="ARBA00022723"/>
    </source>
</evidence>
<comment type="subunit">
    <text evidence="3 12">Associated with the spliceosome.</text>
</comment>
<proteinExistence type="inferred from homology"/>
<name>A0A316UIV5_9BASI</name>
<sequence length="365" mass="39408">MQPLFKKKRSRPQPSASTTSSSSTASQQASRRDDGNDSGEDEAGPSVVVTKQRKLDSSNPLVSSTGISLAKRNRLAAQQEAADDEALSLLEDEYSSVTARAKASGSSTSAGATSNRDNATRGADWYDEAEGTSRRSGSPNAAPPPKVNNDDGVYRGLSAYSSASASKGAAITSSKTAQRGPIRAPNNIRTVTVMDYQPDVCKDYKETGYCGFGDTCKFLHDRSDYLAGWQMEAAYMPNSSARNLGEDDAAQDLDDEEEEIPFACLLCRQPFTDPIVTRCGHYFCSGCAIKRYAKTPKCFACGAQTGGIFNSATKIIERMEKRRRGKEEERKEKAKGWGRENGEGEEGGEQEFLEGVEIGGGDEEE</sequence>
<dbReference type="SUPFAM" id="SSF90229">
    <property type="entry name" value="CCCH zinc finger"/>
    <property type="match status" value="1"/>
</dbReference>
<evidence type="ECO:0000256" key="4">
    <source>
        <dbReference type="ARBA" id="ARBA00020647"/>
    </source>
</evidence>
<feature type="domain" description="RING-type" evidence="14">
    <location>
        <begin position="264"/>
        <end position="301"/>
    </location>
</feature>
<keyword evidence="9 12" id="KW-0238">DNA-binding</keyword>
<evidence type="ECO:0000256" key="8">
    <source>
        <dbReference type="ARBA" id="ARBA00022833"/>
    </source>
</evidence>